<evidence type="ECO:0000256" key="4">
    <source>
        <dbReference type="ARBA" id="ARBA00022989"/>
    </source>
</evidence>
<evidence type="ECO:0000259" key="8">
    <source>
        <dbReference type="Pfam" id="PF08334"/>
    </source>
</evidence>
<dbReference type="Gene3D" id="3.30.700.10">
    <property type="entry name" value="Glycoprotein, Type 4 Pilin"/>
    <property type="match status" value="1"/>
</dbReference>
<dbReference type="Pfam" id="PF07963">
    <property type="entry name" value="N_methyl"/>
    <property type="match status" value="1"/>
</dbReference>
<dbReference type="NCBIfam" id="TIGR02532">
    <property type="entry name" value="IV_pilin_GFxxxE"/>
    <property type="match status" value="1"/>
</dbReference>
<keyword evidence="4 7" id="KW-1133">Transmembrane helix</keyword>
<dbReference type="PROSITE" id="PS00409">
    <property type="entry name" value="PROKAR_NTER_METHYL"/>
    <property type="match status" value="1"/>
</dbReference>
<dbReference type="SUPFAM" id="SSF54523">
    <property type="entry name" value="Pili subunits"/>
    <property type="match status" value="1"/>
</dbReference>
<protein>
    <submittedName>
        <fullName evidence="9">Prepilin-type N-terminal cleavage/methylation domain-containing protein</fullName>
    </submittedName>
</protein>
<proteinExistence type="predicted"/>
<gene>
    <name evidence="9" type="ORF">E3J59_00275</name>
</gene>
<feature type="domain" description="Type II secretion system protein GspG C-terminal" evidence="8">
    <location>
        <begin position="31"/>
        <end position="125"/>
    </location>
</feature>
<evidence type="ECO:0000313" key="9">
    <source>
        <dbReference type="EMBL" id="TET48674.1"/>
    </source>
</evidence>
<evidence type="ECO:0000256" key="7">
    <source>
        <dbReference type="SAM" id="Phobius"/>
    </source>
</evidence>
<sequence length="175" mass="18672">MWKKREGFTLIELLIVVAIIGILAGIAIPNFLGARNRARVSRVFADFRTIGTALESYYVDNTEYPSENTWVADLTPDYITSIPDDPFADAAYTYMNDGAEAADTGDAWLLLSVGPDGEADVAEGDMDWTAAVSGQVGGADGVYDAYGIDNEGDANNWYDPDDGATSEGDIGRGGP</sequence>
<name>A0A523V1Q1_UNCAE</name>
<feature type="transmembrane region" description="Helical" evidence="7">
    <location>
        <begin position="7"/>
        <end position="32"/>
    </location>
</feature>
<evidence type="ECO:0000256" key="3">
    <source>
        <dbReference type="ARBA" id="ARBA00022692"/>
    </source>
</evidence>
<evidence type="ECO:0000256" key="6">
    <source>
        <dbReference type="SAM" id="MobiDB-lite"/>
    </source>
</evidence>
<evidence type="ECO:0000256" key="5">
    <source>
        <dbReference type="ARBA" id="ARBA00023136"/>
    </source>
</evidence>
<evidence type="ECO:0000256" key="1">
    <source>
        <dbReference type="ARBA" id="ARBA00004167"/>
    </source>
</evidence>
<dbReference type="PANTHER" id="PTHR30093">
    <property type="entry name" value="GENERAL SECRETION PATHWAY PROTEIN G"/>
    <property type="match status" value="1"/>
</dbReference>
<dbReference type="Pfam" id="PF08334">
    <property type="entry name" value="T2SSG"/>
    <property type="match status" value="1"/>
</dbReference>
<keyword evidence="5 7" id="KW-0472">Membrane</keyword>
<keyword evidence="2" id="KW-0488">Methylation</keyword>
<accession>A0A523V1Q1</accession>
<dbReference type="InterPro" id="IPR000983">
    <property type="entry name" value="Bac_GSPG_pilin"/>
</dbReference>
<dbReference type="AlphaFoldDB" id="A0A523V1Q1"/>
<feature type="region of interest" description="Disordered" evidence="6">
    <location>
        <begin position="150"/>
        <end position="175"/>
    </location>
</feature>
<dbReference type="Proteomes" id="UP000320679">
    <property type="component" value="Unassembled WGS sequence"/>
</dbReference>
<evidence type="ECO:0000313" key="10">
    <source>
        <dbReference type="Proteomes" id="UP000320679"/>
    </source>
</evidence>
<dbReference type="InterPro" id="IPR012902">
    <property type="entry name" value="N_methyl_site"/>
</dbReference>
<dbReference type="EMBL" id="SOJK01000009">
    <property type="protein sequence ID" value="TET48674.1"/>
    <property type="molecule type" value="Genomic_DNA"/>
</dbReference>
<dbReference type="InterPro" id="IPR013545">
    <property type="entry name" value="T2SS_protein-GspG_C"/>
</dbReference>
<comment type="subcellular location">
    <subcellularLocation>
        <location evidence="1">Membrane</location>
        <topology evidence="1">Single-pass membrane protein</topology>
    </subcellularLocation>
</comment>
<keyword evidence="3 7" id="KW-0812">Transmembrane</keyword>
<dbReference type="GO" id="GO:0015627">
    <property type="term" value="C:type II protein secretion system complex"/>
    <property type="evidence" value="ECO:0007669"/>
    <property type="project" value="InterPro"/>
</dbReference>
<dbReference type="PRINTS" id="PR00813">
    <property type="entry name" value="BCTERIALGSPG"/>
</dbReference>
<dbReference type="GO" id="GO:0015628">
    <property type="term" value="P:protein secretion by the type II secretion system"/>
    <property type="evidence" value="ECO:0007669"/>
    <property type="project" value="InterPro"/>
</dbReference>
<evidence type="ECO:0000256" key="2">
    <source>
        <dbReference type="ARBA" id="ARBA00022481"/>
    </source>
</evidence>
<organism evidence="9 10">
    <name type="scientific">Aerophobetes bacterium</name>
    <dbReference type="NCBI Taxonomy" id="2030807"/>
    <lineage>
        <taxon>Bacteria</taxon>
        <taxon>Candidatus Aerophobota</taxon>
    </lineage>
</organism>
<dbReference type="PANTHER" id="PTHR30093:SF44">
    <property type="entry name" value="TYPE II SECRETION SYSTEM CORE PROTEIN G"/>
    <property type="match status" value="1"/>
</dbReference>
<dbReference type="GO" id="GO:0016020">
    <property type="term" value="C:membrane"/>
    <property type="evidence" value="ECO:0007669"/>
    <property type="project" value="UniProtKB-SubCell"/>
</dbReference>
<dbReference type="InterPro" id="IPR045584">
    <property type="entry name" value="Pilin-like"/>
</dbReference>
<reference evidence="9 10" key="1">
    <citation type="submission" date="2019-03" db="EMBL/GenBank/DDBJ databases">
        <title>Metabolic potential of uncultured bacteria and archaea associated with petroleum seepage in deep-sea sediments.</title>
        <authorList>
            <person name="Dong X."/>
            <person name="Hubert C."/>
        </authorList>
    </citation>
    <scope>NUCLEOTIDE SEQUENCE [LARGE SCALE GENOMIC DNA]</scope>
    <source>
        <strain evidence="9">E29_bin78</strain>
    </source>
</reference>
<comment type="caution">
    <text evidence="9">The sequence shown here is derived from an EMBL/GenBank/DDBJ whole genome shotgun (WGS) entry which is preliminary data.</text>
</comment>